<gene>
    <name evidence="1" type="ORF">LCGC14_1254750</name>
</gene>
<dbReference type="SUPFAM" id="SSF52540">
    <property type="entry name" value="P-loop containing nucleoside triphosphate hydrolases"/>
    <property type="match status" value="1"/>
</dbReference>
<name>A0A0F9L2F4_9ZZZZ</name>
<organism evidence="1">
    <name type="scientific">marine sediment metagenome</name>
    <dbReference type="NCBI Taxonomy" id="412755"/>
    <lineage>
        <taxon>unclassified sequences</taxon>
        <taxon>metagenomes</taxon>
        <taxon>ecological metagenomes</taxon>
    </lineage>
</organism>
<sequence length="426" mass="48750">YLENLIPQIQYANLSSTLDIREGINIMNLERFSEEAQSLIIQSVADEVLKTMKGVIIVIPEAWKFLPQKYNNPCKRVVESYIRQGATNQNFIWIDSQDMAGVDKIPLKQISTWILGYQSERNEVKHTLDQISLPKKMKPKEEDIMTLRKGHFFLSCYEGVSNVYVQPSWMNDEDAIKISKGELDVDKIEAPENLTPYSKPIQETNQGKVEIRFDDSKIRKDLVELRQDFFNKIQELQTFEQKLATELYNLKSQKVEINEDELISKVLQKLPPTSITSQSLDKDEIVKEILLRIPKSTGSIVYEVSPSEKIKKDFLEEAKNKILEDVGKLSDNAKKTLKYLESRAIGCTKSEIATKGFMYPQGGAGYGKTVGDSLEELKPILVIKDNSKGSYYPDLKGRLKSLLGNHEATEQEIDQVYNHILMEMLK</sequence>
<feature type="non-terminal residue" evidence="1">
    <location>
        <position position="1"/>
    </location>
</feature>
<dbReference type="AlphaFoldDB" id="A0A0F9L2F4"/>
<reference evidence="1" key="1">
    <citation type="journal article" date="2015" name="Nature">
        <title>Complex archaea that bridge the gap between prokaryotes and eukaryotes.</title>
        <authorList>
            <person name="Spang A."/>
            <person name="Saw J.H."/>
            <person name="Jorgensen S.L."/>
            <person name="Zaremba-Niedzwiedzka K."/>
            <person name="Martijn J."/>
            <person name="Lind A.E."/>
            <person name="van Eijk R."/>
            <person name="Schleper C."/>
            <person name="Guy L."/>
            <person name="Ettema T.J."/>
        </authorList>
    </citation>
    <scope>NUCLEOTIDE SEQUENCE</scope>
</reference>
<dbReference type="EMBL" id="LAZR01006909">
    <property type="protein sequence ID" value="KKM88819.1"/>
    <property type="molecule type" value="Genomic_DNA"/>
</dbReference>
<dbReference type="Gene3D" id="3.40.50.300">
    <property type="entry name" value="P-loop containing nucleotide triphosphate hydrolases"/>
    <property type="match status" value="1"/>
</dbReference>
<comment type="caution">
    <text evidence="1">The sequence shown here is derived from an EMBL/GenBank/DDBJ whole genome shotgun (WGS) entry which is preliminary data.</text>
</comment>
<accession>A0A0F9L2F4</accession>
<dbReference type="InterPro" id="IPR027417">
    <property type="entry name" value="P-loop_NTPase"/>
</dbReference>
<protein>
    <submittedName>
        <fullName evidence="1">Uncharacterized protein</fullName>
    </submittedName>
</protein>
<evidence type="ECO:0000313" key="1">
    <source>
        <dbReference type="EMBL" id="KKM88819.1"/>
    </source>
</evidence>
<proteinExistence type="predicted"/>